<feature type="domain" description="HTH marR-type" evidence="4">
    <location>
        <begin position="12"/>
        <end position="144"/>
    </location>
</feature>
<keyword evidence="6" id="KW-1185">Reference proteome</keyword>
<name>A0A0A3ZB14_9GAMM</name>
<evidence type="ECO:0000256" key="2">
    <source>
        <dbReference type="ARBA" id="ARBA00023125"/>
    </source>
</evidence>
<dbReference type="Pfam" id="PF01047">
    <property type="entry name" value="MarR"/>
    <property type="match status" value="1"/>
</dbReference>
<organism evidence="5 6">
    <name type="scientific">Erwinia typographi</name>
    <dbReference type="NCBI Taxonomy" id="371042"/>
    <lineage>
        <taxon>Bacteria</taxon>
        <taxon>Pseudomonadati</taxon>
        <taxon>Pseudomonadota</taxon>
        <taxon>Gammaproteobacteria</taxon>
        <taxon>Enterobacterales</taxon>
        <taxon>Erwiniaceae</taxon>
        <taxon>Erwinia</taxon>
    </lineage>
</organism>
<evidence type="ECO:0000256" key="1">
    <source>
        <dbReference type="ARBA" id="ARBA00023015"/>
    </source>
</evidence>
<dbReference type="STRING" id="371042.NG99_00140"/>
<dbReference type="PROSITE" id="PS50995">
    <property type="entry name" value="HTH_MARR_2"/>
    <property type="match status" value="1"/>
</dbReference>
<dbReference type="GO" id="GO:0003677">
    <property type="term" value="F:DNA binding"/>
    <property type="evidence" value="ECO:0007669"/>
    <property type="project" value="UniProtKB-KW"/>
</dbReference>
<accession>A0A0A3ZB14</accession>
<dbReference type="RefSeq" id="WP_034887141.1">
    <property type="nucleotide sequence ID" value="NZ_JRUQ01000003.1"/>
</dbReference>
<dbReference type="AlphaFoldDB" id="A0A0A3ZB14"/>
<evidence type="ECO:0000313" key="6">
    <source>
        <dbReference type="Proteomes" id="UP000030351"/>
    </source>
</evidence>
<dbReference type="InterPro" id="IPR036388">
    <property type="entry name" value="WH-like_DNA-bd_sf"/>
</dbReference>
<sequence>MKINRNAQWAPETIATFWINQASRLLMRTFEQRLRPLNFGMAYLPVAIALEEKGDMQQKQLADYASVEQPTMAALLVRMERDGLIVRKPHPVDKRSSYISLTRQARVTLPQVKESLFDVVEQATNGMSDEECSALVSSLQRMIKNLET</sequence>
<reference evidence="5 6" key="1">
    <citation type="submission" date="2014-10" db="EMBL/GenBank/DDBJ databases">
        <title>Genome sequence of Erwinia typographi M043b.</title>
        <authorList>
            <person name="Chan K.-G."/>
            <person name="Tan W.-S."/>
        </authorList>
    </citation>
    <scope>NUCLEOTIDE SEQUENCE [LARGE SCALE GENOMIC DNA]</scope>
    <source>
        <strain evidence="5 6">M043b</strain>
    </source>
</reference>
<evidence type="ECO:0000259" key="4">
    <source>
        <dbReference type="PROSITE" id="PS50995"/>
    </source>
</evidence>
<comment type="caution">
    <text evidence="5">The sequence shown here is derived from an EMBL/GenBank/DDBJ whole genome shotgun (WGS) entry which is preliminary data.</text>
</comment>
<proteinExistence type="predicted"/>
<protein>
    <submittedName>
        <fullName evidence="5">MarR family transcriptional regulator</fullName>
    </submittedName>
</protein>
<evidence type="ECO:0000313" key="5">
    <source>
        <dbReference type="EMBL" id="KGT96075.1"/>
    </source>
</evidence>
<dbReference type="Proteomes" id="UP000030351">
    <property type="component" value="Unassembled WGS sequence"/>
</dbReference>
<dbReference type="InterPro" id="IPR036390">
    <property type="entry name" value="WH_DNA-bd_sf"/>
</dbReference>
<gene>
    <name evidence="5" type="ORF">NG99_00140</name>
</gene>
<dbReference type="OrthoDB" id="5296557at2"/>
<dbReference type="PRINTS" id="PR00598">
    <property type="entry name" value="HTHMARR"/>
</dbReference>
<dbReference type="SMART" id="SM00347">
    <property type="entry name" value="HTH_MARR"/>
    <property type="match status" value="1"/>
</dbReference>
<dbReference type="SUPFAM" id="SSF46785">
    <property type="entry name" value="Winged helix' DNA-binding domain"/>
    <property type="match status" value="1"/>
</dbReference>
<evidence type="ECO:0000256" key="3">
    <source>
        <dbReference type="ARBA" id="ARBA00023163"/>
    </source>
</evidence>
<dbReference type="PANTHER" id="PTHR42756:SF1">
    <property type="entry name" value="TRANSCRIPTIONAL REPRESSOR OF EMRAB OPERON"/>
    <property type="match status" value="1"/>
</dbReference>
<keyword evidence="1" id="KW-0805">Transcription regulation</keyword>
<dbReference type="InterPro" id="IPR000835">
    <property type="entry name" value="HTH_MarR-typ"/>
</dbReference>
<dbReference type="PANTHER" id="PTHR42756">
    <property type="entry name" value="TRANSCRIPTIONAL REGULATOR, MARR"/>
    <property type="match status" value="1"/>
</dbReference>
<keyword evidence="3" id="KW-0804">Transcription</keyword>
<dbReference type="Gene3D" id="1.10.10.10">
    <property type="entry name" value="Winged helix-like DNA-binding domain superfamily/Winged helix DNA-binding domain"/>
    <property type="match status" value="1"/>
</dbReference>
<keyword evidence="2" id="KW-0238">DNA-binding</keyword>
<dbReference type="GO" id="GO:0003700">
    <property type="term" value="F:DNA-binding transcription factor activity"/>
    <property type="evidence" value="ECO:0007669"/>
    <property type="project" value="InterPro"/>
</dbReference>
<dbReference type="eggNOG" id="COG1846">
    <property type="taxonomic scope" value="Bacteria"/>
</dbReference>
<dbReference type="EMBL" id="JRUQ01000003">
    <property type="protein sequence ID" value="KGT96075.1"/>
    <property type="molecule type" value="Genomic_DNA"/>
</dbReference>